<keyword evidence="4" id="KW-0503">Monooxygenase</keyword>
<evidence type="ECO:0000313" key="7">
    <source>
        <dbReference type="Proteomes" id="UP001201873"/>
    </source>
</evidence>
<dbReference type="RefSeq" id="WP_248823696.1">
    <property type="nucleotide sequence ID" value="NZ_JALKFT010000004.1"/>
</dbReference>
<organism evidence="6 7">
    <name type="scientific">Frankia umida</name>
    <dbReference type="NCBI Taxonomy" id="573489"/>
    <lineage>
        <taxon>Bacteria</taxon>
        <taxon>Bacillati</taxon>
        <taxon>Actinomycetota</taxon>
        <taxon>Actinomycetes</taxon>
        <taxon>Frankiales</taxon>
        <taxon>Frankiaceae</taxon>
        <taxon>Frankia</taxon>
    </lineage>
</organism>
<dbReference type="Gene3D" id="3.20.20.30">
    <property type="entry name" value="Luciferase-like domain"/>
    <property type="match status" value="1"/>
</dbReference>
<evidence type="ECO:0000259" key="5">
    <source>
        <dbReference type="Pfam" id="PF00296"/>
    </source>
</evidence>
<evidence type="ECO:0000256" key="1">
    <source>
        <dbReference type="ARBA" id="ARBA00022630"/>
    </source>
</evidence>
<sequence length="294" mass="31189">MSERPFRFGLNVMELTGPLEVAALARRVAELDYDVLLVPDHLGFPAPFPTLVAAGATADLRLGTFVLNAAFHNPALLAREVASTDVLTGGRFELGIGAGYVAEEFETAGLAYGTARDRLDRLVAVVDTVYARLADPGVAPRPTQPRVPLLIGGNGNRLLTLAGERADIVAFTGAAPAPDDPSAFRILTADGFAERVAFFERAAGARAGVIERNLLVQDVQITDDREAALAARAGRMPHLSAAERATVPTLLVGSVEQIAAQVRQLRDRFGITYITILQPALESFAPVIAALRGT</sequence>
<keyword evidence="2" id="KW-0288">FMN</keyword>
<gene>
    <name evidence="6" type="ORF">MXD59_05435</name>
</gene>
<dbReference type="Pfam" id="PF00296">
    <property type="entry name" value="Bac_luciferase"/>
    <property type="match status" value="1"/>
</dbReference>
<keyword evidence="3" id="KW-0560">Oxidoreductase</keyword>
<evidence type="ECO:0000256" key="4">
    <source>
        <dbReference type="ARBA" id="ARBA00023033"/>
    </source>
</evidence>
<keyword evidence="7" id="KW-1185">Reference proteome</keyword>
<dbReference type="SUPFAM" id="SSF51679">
    <property type="entry name" value="Bacterial luciferase-like"/>
    <property type="match status" value="1"/>
</dbReference>
<dbReference type="Proteomes" id="UP001201873">
    <property type="component" value="Unassembled WGS sequence"/>
</dbReference>
<dbReference type="NCBIfam" id="TIGR03621">
    <property type="entry name" value="F420_MSMEG_2516"/>
    <property type="match status" value="1"/>
</dbReference>
<dbReference type="CDD" id="cd01097">
    <property type="entry name" value="Tetrahydromethanopterin_reductase"/>
    <property type="match status" value="1"/>
</dbReference>
<dbReference type="PANTHER" id="PTHR42847">
    <property type="entry name" value="ALKANESULFONATE MONOOXYGENASE"/>
    <property type="match status" value="1"/>
</dbReference>
<evidence type="ECO:0000256" key="3">
    <source>
        <dbReference type="ARBA" id="ARBA00023002"/>
    </source>
</evidence>
<dbReference type="EMBL" id="JALKFT010000004">
    <property type="protein sequence ID" value="MCK9875228.1"/>
    <property type="molecule type" value="Genomic_DNA"/>
</dbReference>
<protein>
    <submittedName>
        <fullName evidence="6">TIGR03621 family F420-dependent LLM class oxidoreductase</fullName>
    </submittedName>
</protein>
<dbReference type="InterPro" id="IPR011251">
    <property type="entry name" value="Luciferase-like_dom"/>
</dbReference>
<dbReference type="InterPro" id="IPR050172">
    <property type="entry name" value="SsuD_RutA_monooxygenase"/>
</dbReference>
<comment type="caution">
    <text evidence="6">The sequence shown here is derived from an EMBL/GenBank/DDBJ whole genome shotgun (WGS) entry which is preliminary data.</text>
</comment>
<keyword evidence="1" id="KW-0285">Flavoprotein</keyword>
<dbReference type="InterPro" id="IPR019923">
    <property type="entry name" value="Lucif-like_OxRdtase_MSMEG_2516"/>
</dbReference>
<accession>A0ABT0JUK3</accession>
<reference evidence="6 7" key="1">
    <citation type="submission" date="2022-04" db="EMBL/GenBank/DDBJ databases">
        <title>Genome diversity in the genus Frankia.</title>
        <authorList>
            <person name="Carlos-Shanley C."/>
            <person name="Hahn D."/>
        </authorList>
    </citation>
    <scope>NUCLEOTIDE SEQUENCE [LARGE SCALE GENOMIC DNA]</scope>
    <source>
        <strain evidence="6 7">Ag45/Mut15</strain>
    </source>
</reference>
<evidence type="ECO:0000256" key="2">
    <source>
        <dbReference type="ARBA" id="ARBA00022643"/>
    </source>
</evidence>
<evidence type="ECO:0000313" key="6">
    <source>
        <dbReference type="EMBL" id="MCK9875228.1"/>
    </source>
</evidence>
<dbReference type="InterPro" id="IPR036661">
    <property type="entry name" value="Luciferase-like_sf"/>
</dbReference>
<proteinExistence type="predicted"/>
<dbReference type="PANTHER" id="PTHR42847:SF4">
    <property type="entry name" value="ALKANESULFONATE MONOOXYGENASE-RELATED"/>
    <property type="match status" value="1"/>
</dbReference>
<name>A0ABT0JUK3_9ACTN</name>
<feature type="domain" description="Luciferase-like" evidence="5">
    <location>
        <begin position="19"/>
        <end position="183"/>
    </location>
</feature>